<accession>A0A8D8Q5Z9</accession>
<dbReference type="EMBL" id="HBUF01060637">
    <property type="protein sequence ID" value="CAG6625705.1"/>
    <property type="molecule type" value="Transcribed_RNA"/>
</dbReference>
<proteinExistence type="predicted"/>
<evidence type="ECO:0000313" key="2">
    <source>
        <dbReference type="EMBL" id="CAG6625705.1"/>
    </source>
</evidence>
<reference evidence="2" key="1">
    <citation type="submission" date="2021-05" db="EMBL/GenBank/DDBJ databases">
        <authorList>
            <person name="Alioto T."/>
            <person name="Alioto T."/>
            <person name="Gomez Garrido J."/>
        </authorList>
    </citation>
    <scope>NUCLEOTIDE SEQUENCE</scope>
</reference>
<protein>
    <submittedName>
        <fullName evidence="2">Uncharacterized protein</fullName>
    </submittedName>
</protein>
<sequence>MLNQRWLLNGPVATIIALEWFLSQMNIYMVFHRRRAVHVKYMTSKTHKFTTKRIWPWHKSRYGIRIENIQVSVTCNKNKFESESQFLDFKNGKQNQFKLGSD</sequence>
<name>A0A8D8Q5Z9_9HEMI</name>
<keyword evidence="1" id="KW-1133">Transmembrane helix</keyword>
<dbReference type="AlphaFoldDB" id="A0A8D8Q5Z9"/>
<keyword evidence="1" id="KW-0812">Transmembrane</keyword>
<organism evidence="2">
    <name type="scientific">Cacopsylla melanoneura</name>
    <dbReference type="NCBI Taxonomy" id="428564"/>
    <lineage>
        <taxon>Eukaryota</taxon>
        <taxon>Metazoa</taxon>
        <taxon>Ecdysozoa</taxon>
        <taxon>Arthropoda</taxon>
        <taxon>Hexapoda</taxon>
        <taxon>Insecta</taxon>
        <taxon>Pterygota</taxon>
        <taxon>Neoptera</taxon>
        <taxon>Paraneoptera</taxon>
        <taxon>Hemiptera</taxon>
        <taxon>Sternorrhyncha</taxon>
        <taxon>Psylloidea</taxon>
        <taxon>Psyllidae</taxon>
        <taxon>Psyllinae</taxon>
        <taxon>Cacopsylla</taxon>
    </lineage>
</organism>
<feature type="transmembrane region" description="Helical" evidence="1">
    <location>
        <begin position="12"/>
        <end position="31"/>
    </location>
</feature>
<evidence type="ECO:0000256" key="1">
    <source>
        <dbReference type="SAM" id="Phobius"/>
    </source>
</evidence>
<keyword evidence="1" id="KW-0472">Membrane</keyword>